<dbReference type="AlphaFoldDB" id="A0AAW8VR23"/>
<dbReference type="CDD" id="cd01038">
    <property type="entry name" value="Endonuclease_DUF559"/>
    <property type="match status" value="1"/>
</dbReference>
<dbReference type="InterPro" id="IPR011335">
    <property type="entry name" value="Restrct_endonuc-II-like"/>
</dbReference>
<feature type="domain" description="DUF559" evidence="1">
    <location>
        <begin position="11"/>
        <end position="114"/>
    </location>
</feature>
<dbReference type="InterPro" id="IPR047216">
    <property type="entry name" value="Endonuclease_DUF559_bact"/>
</dbReference>
<dbReference type="Pfam" id="PF04480">
    <property type="entry name" value="DUF559"/>
    <property type="match status" value="1"/>
</dbReference>
<protein>
    <submittedName>
        <fullName evidence="2">DUF559 domain-containing protein</fullName>
    </submittedName>
</protein>
<evidence type="ECO:0000313" key="2">
    <source>
        <dbReference type="EMBL" id="MDT4514661.1"/>
    </source>
</evidence>
<dbReference type="PANTHER" id="PTHR38590">
    <property type="entry name" value="BLL0828 PROTEIN"/>
    <property type="match status" value="1"/>
</dbReference>
<dbReference type="EMBL" id="JAVSNH010000002">
    <property type="protein sequence ID" value="MDT4514661.1"/>
    <property type="molecule type" value="Genomic_DNA"/>
</dbReference>
<name>A0AAW8VR23_9BACE</name>
<dbReference type="RefSeq" id="WP_313753529.1">
    <property type="nucleotide sequence ID" value="NZ_JAVSNH010000002.1"/>
</dbReference>
<accession>A0AAW8VR23</accession>
<dbReference type="Gene3D" id="3.40.960.10">
    <property type="entry name" value="VSR Endonuclease"/>
    <property type="match status" value="1"/>
</dbReference>
<dbReference type="SUPFAM" id="SSF52980">
    <property type="entry name" value="Restriction endonuclease-like"/>
    <property type="match status" value="1"/>
</dbReference>
<dbReference type="InterPro" id="IPR007569">
    <property type="entry name" value="DUF559"/>
</dbReference>
<reference evidence="2" key="1">
    <citation type="submission" date="2023-08" db="EMBL/GenBank/DDBJ databases">
        <title>Reintroducing virulent viruses to syntetic microbiomes.</title>
        <authorList>
            <person name="Wilde J."/>
            <person name="Boyes R."/>
            <person name="Robinson A.V."/>
            <person name="Daisley B.A."/>
            <person name="Allen-Vercoe E."/>
        </authorList>
    </citation>
    <scope>NUCLEOTIDE SEQUENCE</scope>
    <source>
        <strain evidence="2">225I_12FAA</strain>
    </source>
</reference>
<sequence>MQTIMNKSDVTGNRKELRNHSTSAEATLWKMLKGKQIAGLKFRCQHSVGPYILDFYCPQIKLAIELDGEVHNRQQDYDEQRSYFLNRVEDIEVLRFENRTAFENSEQIIWEIEEKFSSYHLPLWVLLLPGGGEWRYYC</sequence>
<comment type="caution">
    <text evidence="2">The sequence shown here is derived from an EMBL/GenBank/DDBJ whole genome shotgun (WGS) entry which is preliminary data.</text>
</comment>
<proteinExistence type="predicted"/>
<evidence type="ECO:0000259" key="1">
    <source>
        <dbReference type="Pfam" id="PF04480"/>
    </source>
</evidence>
<dbReference type="PANTHER" id="PTHR38590:SF1">
    <property type="entry name" value="BLL0828 PROTEIN"/>
    <property type="match status" value="1"/>
</dbReference>
<dbReference type="Proteomes" id="UP001266995">
    <property type="component" value="Unassembled WGS sequence"/>
</dbReference>
<evidence type="ECO:0000313" key="3">
    <source>
        <dbReference type="Proteomes" id="UP001266995"/>
    </source>
</evidence>
<organism evidence="2 3">
    <name type="scientific">Bacteroides cellulosilyticus</name>
    <dbReference type="NCBI Taxonomy" id="246787"/>
    <lineage>
        <taxon>Bacteria</taxon>
        <taxon>Pseudomonadati</taxon>
        <taxon>Bacteroidota</taxon>
        <taxon>Bacteroidia</taxon>
        <taxon>Bacteroidales</taxon>
        <taxon>Bacteroidaceae</taxon>
        <taxon>Bacteroides</taxon>
    </lineage>
</organism>
<gene>
    <name evidence="2" type="ORF">RO785_27210</name>
</gene>